<keyword evidence="6" id="KW-0456">Lyase</keyword>
<evidence type="ECO:0000256" key="1">
    <source>
        <dbReference type="ARBA" id="ARBA00001933"/>
    </source>
</evidence>
<evidence type="ECO:0000256" key="5">
    <source>
        <dbReference type="ARBA" id="ARBA00012421"/>
    </source>
</evidence>
<protein>
    <recommendedName>
        <fullName evidence="5">glutamate decarboxylase</fullName>
        <ecNumber evidence="5">4.1.1.15</ecNumber>
    </recommendedName>
</protein>
<evidence type="ECO:0000313" key="9">
    <source>
        <dbReference type="Proteomes" id="UP000297703"/>
    </source>
</evidence>
<evidence type="ECO:0000256" key="3">
    <source>
        <dbReference type="ARBA" id="ARBA00009533"/>
    </source>
</evidence>
<dbReference type="GO" id="GO:0009449">
    <property type="term" value="P:gamma-aminobutyric acid biosynthetic process"/>
    <property type="evidence" value="ECO:0007669"/>
    <property type="project" value="TreeGrafter"/>
</dbReference>
<sequence>MKGTTGFEAQIDKCLELAEYLYNKIKNREGYEMVFDGKPQHTNVCFWYIPPSLRSMEDNEERMNHLLKVNKICWFIVCKACPCHQHKGHGYL</sequence>
<dbReference type="GO" id="GO:0030170">
    <property type="term" value="F:pyridoxal phosphate binding"/>
    <property type="evidence" value="ECO:0007669"/>
    <property type="project" value="InterPro"/>
</dbReference>
<comment type="subcellular location">
    <subcellularLocation>
        <location evidence="2">Cytoplasm</location>
        <location evidence="2">Cytosol</location>
    </subcellularLocation>
</comment>
<dbReference type="GO" id="GO:0016853">
    <property type="term" value="F:isomerase activity"/>
    <property type="evidence" value="ECO:0007669"/>
    <property type="project" value="UniProtKB-KW"/>
</dbReference>
<evidence type="ECO:0000256" key="6">
    <source>
        <dbReference type="ARBA" id="ARBA00022793"/>
    </source>
</evidence>
<reference evidence="8 9" key="1">
    <citation type="submission" date="2019-04" db="EMBL/GenBank/DDBJ databases">
        <title>Draft genome of the big-headed turtle Platysternon megacephalum.</title>
        <authorList>
            <person name="Gong S."/>
        </authorList>
    </citation>
    <scope>NUCLEOTIDE SEQUENCE [LARGE SCALE GENOMIC DNA]</scope>
    <source>
        <strain evidence="8">DO16091913</strain>
        <tissue evidence="8">Muscle</tissue>
    </source>
</reference>
<dbReference type="EC" id="4.1.1.15" evidence="5"/>
<organism evidence="8 9">
    <name type="scientific">Platysternon megacephalum</name>
    <name type="common">big-headed turtle</name>
    <dbReference type="NCBI Taxonomy" id="55544"/>
    <lineage>
        <taxon>Eukaryota</taxon>
        <taxon>Metazoa</taxon>
        <taxon>Chordata</taxon>
        <taxon>Craniata</taxon>
        <taxon>Vertebrata</taxon>
        <taxon>Euteleostomi</taxon>
        <taxon>Archelosauria</taxon>
        <taxon>Testudinata</taxon>
        <taxon>Testudines</taxon>
        <taxon>Cryptodira</taxon>
        <taxon>Durocryptodira</taxon>
        <taxon>Testudinoidea</taxon>
        <taxon>Platysternidae</taxon>
        <taxon>Platysternon</taxon>
    </lineage>
</organism>
<dbReference type="PANTHER" id="PTHR45677">
    <property type="entry name" value="GLUTAMATE DECARBOXYLASE-RELATED"/>
    <property type="match status" value="1"/>
</dbReference>
<evidence type="ECO:0000256" key="4">
    <source>
        <dbReference type="ARBA" id="ARBA00011738"/>
    </source>
</evidence>
<keyword evidence="9" id="KW-1185">Reference proteome</keyword>
<dbReference type="Proteomes" id="UP000297703">
    <property type="component" value="Unassembled WGS sequence"/>
</dbReference>
<accession>A0A4D9DDU7</accession>
<dbReference type="STRING" id="55544.A0A4D9DDU7"/>
<evidence type="ECO:0000256" key="7">
    <source>
        <dbReference type="ARBA" id="ARBA00022898"/>
    </source>
</evidence>
<proteinExistence type="inferred from homology"/>
<evidence type="ECO:0000256" key="2">
    <source>
        <dbReference type="ARBA" id="ARBA00004514"/>
    </source>
</evidence>
<comment type="subunit">
    <text evidence="4">Homodimer.</text>
</comment>
<dbReference type="GO" id="GO:0005829">
    <property type="term" value="C:cytosol"/>
    <property type="evidence" value="ECO:0007669"/>
    <property type="project" value="UniProtKB-SubCell"/>
</dbReference>
<dbReference type="SUPFAM" id="SSF53383">
    <property type="entry name" value="PLP-dependent transferases"/>
    <property type="match status" value="1"/>
</dbReference>
<comment type="similarity">
    <text evidence="3">Belongs to the group II decarboxylase family.</text>
</comment>
<reference evidence="8 9" key="2">
    <citation type="submission" date="2019-04" db="EMBL/GenBank/DDBJ databases">
        <title>The genome sequence of big-headed turtle.</title>
        <authorList>
            <person name="Gong S."/>
        </authorList>
    </citation>
    <scope>NUCLEOTIDE SEQUENCE [LARGE SCALE GENOMIC DNA]</scope>
    <source>
        <strain evidence="8">DO16091913</strain>
        <tissue evidence="8">Muscle</tissue>
    </source>
</reference>
<gene>
    <name evidence="8" type="ORF">DR999_PMT22689</name>
</gene>
<dbReference type="InterPro" id="IPR002129">
    <property type="entry name" value="PyrdxlP-dep_de-COase"/>
</dbReference>
<dbReference type="GO" id="GO:0006540">
    <property type="term" value="P:gamma-aminobutyrate shunt"/>
    <property type="evidence" value="ECO:0007669"/>
    <property type="project" value="TreeGrafter"/>
</dbReference>
<dbReference type="Pfam" id="PF00282">
    <property type="entry name" value="Pyridoxal_deC"/>
    <property type="match status" value="1"/>
</dbReference>
<dbReference type="GO" id="GO:0004351">
    <property type="term" value="F:glutamate decarboxylase activity"/>
    <property type="evidence" value="ECO:0007669"/>
    <property type="project" value="UniProtKB-EC"/>
</dbReference>
<name>A0A4D9DDU7_9SAUR</name>
<dbReference type="InterPro" id="IPR015424">
    <property type="entry name" value="PyrdxlP-dep_Trfase"/>
</dbReference>
<dbReference type="OrthoDB" id="392571at2759"/>
<comment type="cofactor">
    <cofactor evidence="1">
        <name>pyridoxal 5'-phosphate</name>
        <dbReference type="ChEBI" id="CHEBI:597326"/>
    </cofactor>
</comment>
<comment type="caution">
    <text evidence="8">The sequence shown here is derived from an EMBL/GenBank/DDBJ whole genome shotgun (WGS) entry which is preliminary data.</text>
</comment>
<keyword evidence="8" id="KW-0413">Isomerase</keyword>
<evidence type="ECO:0000313" key="8">
    <source>
        <dbReference type="EMBL" id="TFJ95666.1"/>
    </source>
</evidence>
<dbReference type="Gene3D" id="3.90.1150.170">
    <property type="match status" value="1"/>
</dbReference>
<dbReference type="PANTHER" id="PTHR45677:SF11">
    <property type="entry name" value="GLUTAMATE DECARBOXYLASE 2"/>
    <property type="match status" value="1"/>
</dbReference>
<dbReference type="AlphaFoldDB" id="A0A4D9DDU7"/>
<dbReference type="EMBL" id="QXTE01002639">
    <property type="protein sequence ID" value="TFJ95666.1"/>
    <property type="molecule type" value="Genomic_DNA"/>
</dbReference>
<keyword evidence="7" id="KW-0663">Pyridoxal phosphate</keyword>
<keyword evidence="6" id="KW-0210">Decarboxylase</keyword>